<dbReference type="InterPro" id="IPR011108">
    <property type="entry name" value="RMMBL"/>
</dbReference>
<organism evidence="15 16">
    <name type="scientific">Haloferula helveola</name>
    <dbReference type="NCBI Taxonomy" id="490095"/>
    <lineage>
        <taxon>Bacteria</taxon>
        <taxon>Pseudomonadati</taxon>
        <taxon>Verrucomicrobiota</taxon>
        <taxon>Verrucomicrobiia</taxon>
        <taxon>Verrucomicrobiales</taxon>
        <taxon>Verrucomicrobiaceae</taxon>
        <taxon>Haloferula</taxon>
    </lineage>
</organism>
<dbReference type="InterPro" id="IPR012309">
    <property type="entry name" value="DNA_ligase_ATP-dep_C"/>
</dbReference>
<dbReference type="Pfam" id="PF07521">
    <property type="entry name" value="RMMBL"/>
    <property type="match status" value="1"/>
</dbReference>
<keyword evidence="7 12" id="KW-0067">ATP-binding</keyword>
<dbReference type="SUPFAM" id="SSF56281">
    <property type="entry name" value="Metallo-hydrolase/oxidoreductase"/>
    <property type="match status" value="1"/>
</dbReference>
<keyword evidence="5 12" id="KW-0547">Nucleotide-binding</keyword>
<evidence type="ECO:0000256" key="11">
    <source>
        <dbReference type="ARBA" id="ARBA00034003"/>
    </source>
</evidence>
<evidence type="ECO:0000313" key="15">
    <source>
        <dbReference type="EMBL" id="BCX48987.1"/>
    </source>
</evidence>
<keyword evidence="6 12" id="KW-0227">DNA damage</keyword>
<dbReference type="SUPFAM" id="SSF56091">
    <property type="entry name" value="DNA ligase/mRNA capping enzyme, catalytic domain"/>
    <property type="match status" value="1"/>
</dbReference>
<dbReference type="InterPro" id="IPR050191">
    <property type="entry name" value="ATP-dep_DNA_ligase"/>
</dbReference>
<keyword evidence="4" id="KW-0235">DNA replication</keyword>
<dbReference type="CDD" id="cd07972">
    <property type="entry name" value="OBF_DNA_ligase_Arch_LigB"/>
    <property type="match status" value="1"/>
</dbReference>
<keyword evidence="9 12" id="KW-0234">DNA repair</keyword>
<evidence type="ECO:0000256" key="8">
    <source>
        <dbReference type="ARBA" id="ARBA00023172"/>
    </source>
</evidence>
<dbReference type="Pfam" id="PF04675">
    <property type="entry name" value="DNA_ligase_A_N"/>
    <property type="match status" value="1"/>
</dbReference>
<dbReference type="Pfam" id="PF01068">
    <property type="entry name" value="DNA_ligase_A_M"/>
    <property type="match status" value="1"/>
</dbReference>
<evidence type="ECO:0000256" key="7">
    <source>
        <dbReference type="ARBA" id="ARBA00022840"/>
    </source>
</evidence>
<dbReference type="InterPro" id="IPR012308">
    <property type="entry name" value="DNA_ligase_ATP-dep_N"/>
</dbReference>
<evidence type="ECO:0000256" key="13">
    <source>
        <dbReference type="RuleBase" id="RU004196"/>
    </source>
</evidence>
<sequence length="907" mass="100602">MGAARMIPVTFHRGLFLPEADLWLDPWDSQPTAFVSHAHADHFARHQQVICTTTTAGLVRARYKVAESRLLPLDAHVPHELNGHRIRLLPAGHICGSAMIHVTRLSDGATLLYTGDFKTRKSRTCDPATFQQADLLILETTFGLPHYVFPPAMEVESAVLGFVHNTFHDGDVPVLLGYSLGKAQEALALLHEHGIATVVHPKVAEMTDACREVGVKTLPEPQILDSEIAGNLPKDTAIIAPPNAVRSKLLRDIRNRRTAMLSGWAMTPGASYRYRVDEAFPMSDHADHPGLLECVQRVRPKRVLTVHGYAREFAAELRQRDIDAWSATGNDQLELAVVGTRGPAGEKTRKSSVSLRHSRPICPLADFTDLCRLVGETNSRSRKTELLARYLAELDDYLATATTWLTGRALPRAEGSLQTGTAALRRALLKLPGAREERYREISLTQNDAARTARLLLEELHLEPQPLDIAGLKGFFTTLAGTDGSLARIELLAQRLRTLHPAEGETVVKLLTGDLRIGLKEGLVEDALIEAFEADPVSLRRAHMLTGDLGETAQLAKAKSLEEASLHPFVPVKVMLASPSETARTIHERHGDSLWLEPKFDGIRAQLHKQGDRVSVFSRDLRILDRQFPELLEAARSVTGDFILDGEIIAHAEGRRLTFFDLQKRLGRLNTTQTDLFAESAQADLPPVRFIAFDVLLHDTDTLLDLSLMDRRQRLEQVISPKVESAGVITRIPVTKTSGIEAIEEAFKLARGEGHEGLISKDSESPYSPGRRGRAWLKLKGVMPTLDCVVIAAEQGHGKRAEVLSDYTFAVRDETGTLRTIGKAYSGLTDLEIEELTEHFQKHTIEKKRRKHLVEPNLVLEIAFDSIQPSKRHDSGLSLRFPRIKAIRRDKTADEIDTLAYARSLLG</sequence>
<dbReference type="InterPro" id="IPR036599">
    <property type="entry name" value="DNA_ligase_N_sf"/>
</dbReference>
<dbReference type="InterPro" id="IPR012340">
    <property type="entry name" value="NA-bd_OB-fold"/>
</dbReference>
<evidence type="ECO:0000256" key="12">
    <source>
        <dbReference type="RuleBase" id="RU000617"/>
    </source>
</evidence>
<dbReference type="EMBL" id="AP024702">
    <property type="protein sequence ID" value="BCX48987.1"/>
    <property type="molecule type" value="Genomic_DNA"/>
</dbReference>
<keyword evidence="3" id="KW-0132">Cell division</keyword>
<comment type="catalytic activity">
    <reaction evidence="11 12">
        <text>ATP + (deoxyribonucleotide)n-3'-hydroxyl + 5'-phospho-(deoxyribonucleotide)m = (deoxyribonucleotide)n+m + AMP + diphosphate.</text>
        <dbReference type="EC" id="6.5.1.1"/>
    </reaction>
</comment>
<evidence type="ECO:0000313" key="16">
    <source>
        <dbReference type="Proteomes" id="UP001374893"/>
    </source>
</evidence>
<dbReference type="Gene3D" id="3.30.470.30">
    <property type="entry name" value="DNA ligase/mRNA capping enzyme"/>
    <property type="match status" value="1"/>
</dbReference>
<evidence type="ECO:0000256" key="3">
    <source>
        <dbReference type="ARBA" id="ARBA00022618"/>
    </source>
</evidence>
<dbReference type="InterPro" id="IPR000977">
    <property type="entry name" value="DNA_ligase_ATP-dep"/>
</dbReference>
<evidence type="ECO:0000256" key="5">
    <source>
        <dbReference type="ARBA" id="ARBA00022741"/>
    </source>
</evidence>
<evidence type="ECO:0000256" key="9">
    <source>
        <dbReference type="ARBA" id="ARBA00023204"/>
    </source>
</evidence>
<evidence type="ECO:0000256" key="10">
    <source>
        <dbReference type="ARBA" id="ARBA00023306"/>
    </source>
</evidence>
<dbReference type="Gene3D" id="3.60.15.10">
    <property type="entry name" value="Ribonuclease Z/Hydroxyacylglutathione hydrolase-like"/>
    <property type="match status" value="1"/>
</dbReference>
<dbReference type="PROSITE" id="PS50160">
    <property type="entry name" value="DNA_LIGASE_A3"/>
    <property type="match status" value="1"/>
</dbReference>
<protein>
    <recommendedName>
        <fullName evidence="12">DNA ligase</fullName>
        <ecNumber evidence="12">6.5.1.1</ecNumber>
    </recommendedName>
</protein>
<comment type="similarity">
    <text evidence="1 13">Belongs to the ATP-dependent DNA ligase family.</text>
</comment>
<feature type="domain" description="ATP-dependent DNA ligase family profile" evidence="14">
    <location>
        <begin position="681"/>
        <end position="813"/>
    </location>
</feature>
<proteinExistence type="inferred from homology"/>
<dbReference type="PANTHER" id="PTHR45674:SF4">
    <property type="entry name" value="DNA LIGASE 1"/>
    <property type="match status" value="1"/>
</dbReference>
<accession>A0ABN6H5P6</accession>
<dbReference type="InterPro" id="IPR016059">
    <property type="entry name" value="DNA_ligase_ATP-dep_CS"/>
</dbReference>
<evidence type="ECO:0000259" key="14">
    <source>
        <dbReference type="PROSITE" id="PS50160"/>
    </source>
</evidence>
<dbReference type="PANTHER" id="PTHR45674">
    <property type="entry name" value="DNA LIGASE 1/3 FAMILY MEMBER"/>
    <property type="match status" value="1"/>
</dbReference>
<evidence type="ECO:0000256" key="2">
    <source>
        <dbReference type="ARBA" id="ARBA00022598"/>
    </source>
</evidence>
<dbReference type="EC" id="6.5.1.1" evidence="12"/>
<dbReference type="InterPro" id="IPR036866">
    <property type="entry name" value="RibonucZ/Hydroxyglut_hydro"/>
</dbReference>
<dbReference type="Gene3D" id="1.10.3260.10">
    <property type="entry name" value="DNA ligase, ATP-dependent, N-terminal domain"/>
    <property type="match status" value="1"/>
</dbReference>
<dbReference type="Pfam" id="PF04679">
    <property type="entry name" value="DNA_ligase_A_C"/>
    <property type="match status" value="1"/>
</dbReference>
<dbReference type="InterPro" id="IPR012310">
    <property type="entry name" value="DNA_ligase_ATP-dep_cent"/>
</dbReference>
<dbReference type="Gene3D" id="2.40.50.140">
    <property type="entry name" value="Nucleic acid-binding proteins"/>
    <property type="match status" value="1"/>
</dbReference>
<keyword evidence="16" id="KW-1185">Reference proteome</keyword>
<evidence type="ECO:0000256" key="6">
    <source>
        <dbReference type="ARBA" id="ARBA00022763"/>
    </source>
</evidence>
<dbReference type="Proteomes" id="UP001374893">
    <property type="component" value="Chromosome"/>
</dbReference>
<dbReference type="SUPFAM" id="SSF50249">
    <property type="entry name" value="Nucleic acid-binding proteins"/>
    <property type="match status" value="1"/>
</dbReference>
<gene>
    <name evidence="15" type="ORF">HAHE_28950</name>
</gene>
<keyword evidence="2 12" id="KW-0436">Ligase</keyword>
<dbReference type="NCBIfam" id="TIGR00574">
    <property type="entry name" value="dnl1"/>
    <property type="match status" value="1"/>
</dbReference>
<dbReference type="SUPFAM" id="SSF117018">
    <property type="entry name" value="ATP-dependent DNA ligase DNA-binding domain"/>
    <property type="match status" value="1"/>
</dbReference>
<name>A0ABN6H5P6_9BACT</name>
<evidence type="ECO:0000256" key="4">
    <source>
        <dbReference type="ARBA" id="ARBA00022705"/>
    </source>
</evidence>
<dbReference type="CDD" id="cd07898">
    <property type="entry name" value="Adenylation_DNA_ligase"/>
    <property type="match status" value="1"/>
</dbReference>
<keyword evidence="10" id="KW-0131">Cell cycle</keyword>
<evidence type="ECO:0000256" key="1">
    <source>
        <dbReference type="ARBA" id="ARBA00007572"/>
    </source>
</evidence>
<dbReference type="PROSITE" id="PS00697">
    <property type="entry name" value="DNA_LIGASE_A1"/>
    <property type="match status" value="1"/>
</dbReference>
<keyword evidence="8 12" id="KW-0233">DNA recombination</keyword>
<reference evidence="15 16" key="1">
    <citation type="submission" date="2021-06" db="EMBL/GenBank/DDBJ databases">
        <title>Complete genome of Haloferula helveola possessing various polysaccharide degrading enzymes.</title>
        <authorList>
            <person name="Takami H."/>
            <person name="Huang C."/>
            <person name="Hamasaki K."/>
        </authorList>
    </citation>
    <scope>NUCLEOTIDE SEQUENCE [LARGE SCALE GENOMIC DNA]</scope>
    <source>
        <strain evidence="15 16">CN-1</strain>
    </source>
</reference>